<keyword evidence="3" id="KW-0812">Transmembrane</keyword>
<dbReference type="RefSeq" id="WP_027291623.1">
    <property type="nucleotide sequence ID" value="NZ_UGVL01000001.1"/>
</dbReference>
<dbReference type="InterPro" id="IPR004843">
    <property type="entry name" value="Calcineurin-like_PHP"/>
</dbReference>
<sequence>MILFLICFILLLLLPDLYIWFSFVRGTAPLLWSIAYWIPTTLALSTMGLWLAGSHPDWMIRLFFGLLLCVSVPKLVFAVISLTGRGIGLAVPHAATVGHAAGILAAAVVCVAFFYGFTRGWKRLETKEIEIASADLPAAFDGYRIVQLSDLHVGTFGSDTTYLRQLVEQVNALHPDMIVFTGDLVNDSAEELDPYLEILPRLSAPDGVFSILGNHDYCTYRHYDTADGAARNLAEVKRRQRNFGWDLLLNESRIVRLGGDSIALIGVENDGRPPFPSRGDLPRAMREVPENAFKILLSHDPTHWRREVLPRTDIQLMLAGHTHAMQLMIGDFSPAGWSYPEWGGIYRENGQTLFVSIGAGGTVPFRFGAWPEIDVITLRRGLPQKP</sequence>
<evidence type="ECO:0000313" key="5">
    <source>
        <dbReference type="EMBL" id="SUE34522.1"/>
    </source>
</evidence>
<accession>A0A379MV58</accession>
<dbReference type="AlphaFoldDB" id="A0A379MV58"/>
<keyword evidence="3" id="KW-0472">Membrane</keyword>
<dbReference type="InterPro" id="IPR051158">
    <property type="entry name" value="Metallophosphoesterase_sf"/>
</dbReference>
<name>A0A379MV58_9BACT</name>
<reference evidence="5 6" key="1">
    <citation type="submission" date="2018-06" db="EMBL/GenBank/DDBJ databases">
        <authorList>
            <consortium name="Pathogen Informatics"/>
            <person name="Doyle S."/>
        </authorList>
    </citation>
    <scope>NUCLEOTIDE SEQUENCE [LARGE SCALE GENOMIC DNA]</scope>
    <source>
        <strain evidence="5 6">NCTC11190</strain>
    </source>
</reference>
<dbReference type="GO" id="GO:0046872">
    <property type="term" value="F:metal ion binding"/>
    <property type="evidence" value="ECO:0007669"/>
    <property type="project" value="UniProtKB-KW"/>
</dbReference>
<dbReference type="PANTHER" id="PTHR31302">
    <property type="entry name" value="TRANSMEMBRANE PROTEIN WITH METALLOPHOSPHOESTERASE DOMAIN-RELATED"/>
    <property type="match status" value="1"/>
</dbReference>
<feature type="domain" description="Calcineurin-like phosphoesterase" evidence="4">
    <location>
        <begin position="144"/>
        <end position="324"/>
    </location>
</feature>
<dbReference type="GO" id="GO:0008758">
    <property type="term" value="F:UDP-2,3-diacylglucosamine hydrolase activity"/>
    <property type="evidence" value="ECO:0007669"/>
    <property type="project" value="TreeGrafter"/>
</dbReference>
<evidence type="ECO:0000256" key="1">
    <source>
        <dbReference type="ARBA" id="ARBA00022723"/>
    </source>
</evidence>
<proteinExistence type="predicted"/>
<dbReference type="Pfam" id="PF00149">
    <property type="entry name" value="Metallophos"/>
    <property type="match status" value="1"/>
</dbReference>
<protein>
    <submittedName>
        <fullName evidence="5">Uncharacterized metallophosphoesterase Cj0846</fullName>
        <ecNumber evidence="5">3.1.-.-</ecNumber>
    </submittedName>
</protein>
<keyword evidence="2 5" id="KW-0378">Hydrolase</keyword>
<evidence type="ECO:0000256" key="2">
    <source>
        <dbReference type="ARBA" id="ARBA00022801"/>
    </source>
</evidence>
<dbReference type="EC" id="3.1.-.-" evidence="5"/>
<dbReference type="STRING" id="880526.GCA_000427365_02070"/>
<dbReference type="Proteomes" id="UP000255233">
    <property type="component" value="Unassembled WGS sequence"/>
</dbReference>
<evidence type="ECO:0000256" key="3">
    <source>
        <dbReference type="SAM" id="Phobius"/>
    </source>
</evidence>
<dbReference type="InterPro" id="IPR029052">
    <property type="entry name" value="Metallo-depent_PP-like"/>
</dbReference>
<keyword evidence="6" id="KW-1185">Reference proteome</keyword>
<dbReference type="EMBL" id="UGVL01000001">
    <property type="protein sequence ID" value="SUE34522.1"/>
    <property type="molecule type" value="Genomic_DNA"/>
</dbReference>
<feature type="transmembrane region" description="Helical" evidence="3">
    <location>
        <begin position="94"/>
        <end position="117"/>
    </location>
</feature>
<feature type="transmembrane region" description="Helical" evidence="3">
    <location>
        <begin position="34"/>
        <end position="53"/>
    </location>
</feature>
<organism evidence="5 6">
    <name type="scientific">Rikenella microfusus</name>
    <dbReference type="NCBI Taxonomy" id="28139"/>
    <lineage>
        <taxon>Bacteria</taxon>
        <taxon>Pseudomonadati</taxon>
        <taxon>Bacteroidota</taxon>
        <taxon>Bacteroidia</taxon>
        <taxon>Bacteroidales</taxon>
        <taxon>Rikenellaceae</taxon>
        <taxon>Rikenella</taxon>
    </lineage>
</organism>
<keyword evidence="1" id="KW-0479">Metal-binding</keyword>
<dbReference type="GO" id="GO:0016020">
    <property type="term" value="C:membrane"/>
    <property type="evidence" value="ECO:0007669"/>
    <property type="project" value="GOC"/>
</dbReference>
<dbReference type="SUPFAM" id="SSF56300">
    <property type="entry name" value="Metallo-dependent phosphatases"/>
    <property type="match status" value="1"/>
</dbReference>
<dbReference type="Gene3D" id="3.60.21.10">
    <property type="match status" value="1"/>
</dbReference>
<dbReference type="CDD" id="cd07385">
    <property type="entry name" value="MPP_YkuE_C"/>
    <property type="match status" value="1"/>
</dbReference>
<keyword evidence="3" id="KW-1133">Transmembrane helix</keyword>
<feature type="transmembrane region" description="Helical" evidence="3">
    <location>
        <begin position="60"/>
        <end position="82"/>
    </location>
</feature>
<evidence type="ECO:0000259" key="4">
    <source>
        <dbReference type="Pfam" id="PF00149"/>
    </source>
</evidence>
<gene>
    <name evidence="5" type="ORF">NCTC11190_01750</name>
</gene>
<dbReference type="GO" id="GO:0009245">
    <property type="term" value="P:lipid A biosynthetic process"/>
    <property type="evidence" value="ECO:0007669"/>
    <property type="project" value="TreeGrafter"/>
</dbReference>
<dbReference type="PANTHER" id="PTHR31302:SF31">
    <property type="entry name" value="PHOSPHODIESTERASE YAEI"/>
    <property type="match status" value="1"/>
</dbReference>
<dbReference type="OrthoDB" id="9780884at2"/>
<evidence type="ECO:0000313" key="6">
    <source>
        <dbReference type="Proteomes" id="UP000255233"/>
    </source>
</evidence>